<evidence type="ECO:0000313" key="1">
    <source>
        <dbReference type="EMBL" id="RSL63329.1"/>
    </source>
</evidence>
<organism evidence="1 2">
    <name type="scientific">Fusarium floridanum</name>
    <dbReference type="NCBI Taxonomy" id="1325733"/>
    <lineage>
        <taxon>Eukaryota</taxon>
        <taxon>Fungi</taxon>
        <taxon>Dikarya</taxon>
        <taxon>Ascomycota</taxon>
        <taxon>Pezizomycotina</taxon>
        <taxon>Sordariomycetes</taxon>
        <taxon>Hypocreomycetidae</taxon>
        <taxon>Hypocreales</taxon>
        <taxon>Nectriaceae</taxon>
        <taxon>Fusarium</taxon>
        <taxon>Fusarium solani species complex</taxon>
    </lineage>
</organism>
<proteinExistence type="predicted"/>
<dbReference type="EMBL" id="NKCL01000544">
    <property type="protein sequence ID" value="RSL63329.1"/>
    <property type="molecule type" value="Genomic_DNA"/>
</dbReference>
<comment type="caution">
    <text evidence="1">The sequence shown here is derived from an EMBL/GenBank/DDBJ whole genome shotgun (WGS) entry which is preliminary data.</text>
</comment>
<protein>
    <submittedName>
        <fullName evidence="1">Uncharacterized protein</fullName>
    </submittedName>
</protein>
<reference evidence="1 2" key="1">
    <citation type="submission" date="2017-06" db="EMBL/GenBank/DDBJ databases">
        <title>Comparative genomic analysis of Ambrosia Fusariam Clade fungi.</title>
        <authorList>
            <person name="Stajich J.E."/>
            <person name="Carrillo J."/>
            <person name="Kijimoto T."/>
            <person name="Eskalen A."/>
            <person name="O'Donnell K."/>
            <person name="Kasson M."/>
        </authorList>
    </citation>
    <scope>NUCLEOTIDE SEQUENCE [LARGE SCALE GENOMIC DNA]</scope>
    <source>
        <strain evidence="1 2">NRRL62606</strain>
    </source>
</reference>
<accession>A0A428QDM9</accession>
<dbReference type="AlphaFoldDB" id="A0A428QDM9"/>
<sequence length="224" mass="25260">MTHAWDYNDSAAHLPSQLRDPIPSYFKEEGVFMIPAGEEGYQVTEERPDPQWGSPVFVRDNVCLHTAVPRSNYQLSPATLLDPHPGRVFQPLSMTVSADMSGTFFEQFQNSFWATFQSSENCIQLRELGLQEDFGQAILGAANNCNVRTAILSGLLPAFRQILDKGPNWNANDLIGLRPLSSTRPSQGCVGICLRLYTHQDTDHQNLHDFSIYIGDTRKFRKRN</sequence>
<gene>
    <name evidence="1" type="ORF">CEP51_013321</name>
</gene>
<evidence type="ECO:0000313" key="2">
    <source>
        <dbReference type="Proteomes" id="UP000287972"/>
    </source>
</evidence>
<dbReference type="Proteomes" id="UP000287972">
    <property type="component" value="Unassembled WGS sequence"/>
</dbReference>
<name>A0A428QDM9_9HYPO</name>
<keyword evidence="2" id="KW-1185">Reference proteome</keyword>